<gene>
    <name evidence="2" type="ORF">CTAYLR_005152</name>
</gene>
<organism evidence="2 3">
    <name type="scientific">Chrysophaeum taylorii</name>
    <dbReference type="NCBI Taxonomy" id="2483200"/>
    <lineage>
        <taxon>Eukaryota</taxon>
        <taxon>Sar</taxon>
        <taxon>Stramenopiles</taxon>
        <taxon>Ochrophyta</taxon>
        <taxon>Pelagophyceae</taxon>
        <taxon>Pelagomonadales</taxon>
        <taxon>Pelagomonadaceae</taxon>
        <taxon>Chrysophaeum</taxon>
    </lineage>
</organism>
<reference evidence="2" key="1">
    <citation type="submission" date="2023-01" db="EMBL/GenBank/DDBJ databases">
        <title>Metagenome sequencing of chrysophaentin producing Chrysophaeum taylorii.</title>
        <authorList>
            <person name="Davison J."/>
            <person name="Bewley C."/>
        </authorList>
    </citation>
    <scope>NUCLEOTIDE SEQUENCE</scope>
    <source>
        <strain evidence="2">NIES-1699</strain>
    </source>
</reference>
<evidence type="ECO:0000259" key="1">
    <source>
        <dbReference type="Pfam" id="PF12146"/>
    </source>
</evidence>
<dbReference type="Gene3D" id="3.40.50.1820">
    <property type="entry name" value="alpha/beta hydrolase"/>
    <property type="match status" value="1"/>
</dbReference>
<comment type="caution">
    <text evidence="2">The sequence shown here is derived from an EMBL/GenBank/DDBJ whole genome shotgun (WGS) entry which is preliminary data.</text>
</comment>
<protein>
    <recommendedName>
        <fullName evidence="1">Serine aminopeptidase S33 domain-containing protein</fullName>
    </recommendedName>
</protein>
<keyword evidence="3" id="KW-1185">Reference proteome</keyword>
<dbReference type="InterPro" id="IPR022742">
    <property type="entry name" value="Hydrolase_4"/>
</dbReference>
<dbReference type="EMBL" id="JAQMWT010000074">
    <property type="protein sequence ID" value="KAJ8611470.1"/>
    <property type="molecule type" value="Genomic_DNA"/>
</dbReference>
<dbReference type="Proteomes" id="UP001230188">
    <property type="component" value="Unassembled WGS sequence"/>
</dbReference>
<dbReference type="Pfam" id="PF12146">
    <property type="entry name" value="Hydrolase_4"/>
    <property type="match status" value="1"/>
</dbReference>
<evidence type="ECO:0000313" key="3">
    <source>
        <dbReference type="Proteomes" id="UP001230188"/>
    </source>
</evidence>
<dbReference type="PANTHER" id="PTHR43358:SF4">
    <property type="entry name" value="ALPHA_BETA HYDROLASE FOLD-1 DOMAIN-CONTAINING PROTEIN"/>
    <property type="match status" value="1"/>
</dbReference>
<proteinExistence type="predicted"/>
<evidence type="ECO:0000313" key="2">
    <source>
        <dbReference type="EMBL" id="KAJ8611470.1"/>
    </source>
</evidence>
<dbReference type="AlphaFoldDB" id="A0AAD7ULJ6"/>
<sequence>MPPPPPKRDNNNTKVGIRVAYEKLVASVIRPPRVNYDPSELGPRIRRVAGRVVERVDYELLNQRGEILACSRWSPKRPSNDVVVYLHSNSSCRLAAVKSPVLETVSKSSASLVAFDFSGCGRSEGDYVTLGVQEKDDVATVVEDIRRSSPDAKIILWGRSMGAVSAILFGQVDAMVLDSPFSSMRQLVDDVAKRALPRVPSCCVGCIAFQLRRSAKKRTRCDVLKVSATEAARVARAPALFIAADRDALAPPDTHSAYLASIWAASATIVRFDGEHNSPRPAFIYDKIARFCTLAFKPPWHAEPNLRPRKTY</sequence>
<feature type="domain" description="Serine aminopeptidase S33" evidence="1">
    <location>
        <begin position="104"/>
        <end position="195"/>
    </location>
</feature>
<accession>A0AAD7ULJ6</accession>
<dbReference type="PANTHER" id="PTHR43358">
    <property type="entry name" value="ALPHA/BETA-HYDROLASE"/>
    <property type="match status" value="1"/>
</dbReference>
<dbReference type="InterPro" id="IPR029058">
    <property type="entry name" value="AB_hydrolase_fold"/>
</dbReference>
<name>A0AAD7ULJ6_9STRA</name>
<dbReference type="InterPro" id="IPR052920">
    <property type="entry name" value="DNA-binding_regulatory"/>
</dbReference>
<dbReference type="SUPFAM" id="SSF53474">
    <property type="entry name" value="alpha/beta-Hydrolases"/>
    <property type="match status" value="1"/>
</dbReference>